<dbReference type="AlphaFoldDB" id="A0A087RSC9"/>
<reference evidence="1 2" key="1">
    <citation type="submission" date="2014-06" db="EMBL/GenBank/DDBJ databases">
        <authorList>
            <person name="Ngugi D.K."/>
            <person name="Blom J."/>
            <person name="Alam I."/>
            <person name="Rashid M."/>
            <person name="Baalawi W."/>
            <person name="Zhang G."/>
            <person name="Hikmawan T."/>
            <person name="Guan Y."/>
            <person name="Antunes A."/>
            <person name="Siam R."/>
            <person name="El-Dorry H."/>
            <person name="Bajic V."/>
            <person name="Stingl U."/>
        </authorList>
    </citation>
    <scope>NUCLEOTIDE SEQUENCE [LARGE SCALE GENOMIC DNA]</scope>
    <source>
        <strain evidence="1">SCGC RSA3</strain>
    </source>
</reference>
<evidence type="ECO:0000313" key="1">
    <source>
        <dbReference type="EMBL" id="KFM16383.1"/>
    </source>
</evidence>
<dbReference type="EMBL" id="JOTD01000076">
    <property type="protein sequence ID" value="KFM16383.1"/>
    <property type="molecule type" value="Genomic_DNA"/>
</dbReference>
<keyword evidence="2" id="KW-1185">Reference proteome</keyword>
<feature type="non-terminal residue" evidence="1">
    <location>
        <position position="1"/>
    </location>
</feature>
<gene>
    <name evidence="1" type="ORF">SCCGRSA3_02339</name>
</gene>
<organism evidence="1 2">
    <name type="scientific">Marine Group I thaumarchaeote SCGC RSA3</name>
    <dbReference type="NCBI Taxonomy" id="1503183"/>
    <lineage>
        <taxon>Archaea</taxon>
        <taxon>Nitrososphaerota</taxon>
        <taxon>Marine Group I</taxon>
    </lineage>
</organism>
<evidence type="ECO:0000313" key="2">
    <source>
        <dbReference type="Proteomes" id="UP000029383"/>
    </source>
</evidence>
<name>A0A087RSC9_9ARCH</name>
<proteinExistence type="predicted"/>
<dbReference type="Proteomes" id="UP000029383">
    <property type="component" value="Unassembled WGS sequence"/>
</dbReference>
<sequence length="39" mass="4011">SVTVSVGFFTTSGVTLVIPLNDAAIAMITTNATPPIPRH</sequence>
<accession>A0A087RSC9</accession>
<comment type="caution">
    <text evidence="1">The sequence shown here is derived from an EMBL/GenBank/DDBJ whole genome shotgun (WGS) entry which is preliminary data.</text>
</comment>
<protein>
    <submittedName>
        <fullName evidence="1">Uncharacterized protein</fullName>
    </submittedName>
</protein>